<gene>
    <name evidence="2" type="ORF">WN55_06632</name>
</gene>
<dbReference type="InterPro" id="IPR041426">
    <property type="entry name" value="Mos1_HTH"/>
</dbReference>
<organism evidence="2 3">
    <name type="scientific">Dufourea novaeangliae</name>
    <name type="common">Sweat bee</name>
    <dbReference type="NCBI Taxonomy" id="178035"/>
    <lineage>
        <taxon>Eukaryota</taxon>
        <taxon>Metazoa</taxon>
        <taxon>Ecdysozoa</taxon>
        <taxon>Arthropoda</taxon>
        <taxon>Hexapoda</taxon>
        <taxon>Insecta</taxon>
        <taxon>Pterygota</taxon>
        <taxon>Neoptera</taxon>
        <taxon>Endopterygota</taxon>
        <taxon>Hymenoptera</taxon>
        <taxon>Apocrita</taxon>
        <taxon>Aculeata</taxon>
        <taxon>Apoidea</taxon>
        <taxon>Anthophila</taxon>
        <taxon>Halictidae</taxon>
        <taxon>Rophitinae</taxon>
        <taxon>Dufourea</taxon>
    </lineage>
</organism>
<protein>
    <submittedName>
        <fullName evidence="2">Histone-lysine N-methyltransferase SETMAR</fullName>
    </submittedName>
</protein>
<sequence>MECKNKHFRHILLFYFCKGKKAAEAHKEICEVYGVDCITDRTCQNWFKKFRSGDFSLKDDQRSGRPTEVDDNDVLRAEVEANPCQTIEDLSNTLNQPWSTIHEHLQEIRKVSRAGVWVPHNLSGENKANRSTTCNLLLQRYNTEAFFDHLIIEAEKWVLYDNKKFENLDDIQNALSRYFAQKPIDFYRSGIENLHTRWQKVVDNEADYIID</sequence>
<dbReference type="AlphaFoldDB" id="A0A154PQM4"/>
<dbReference type="Proteomes" id="UP000076502">
    <property type="component" value="Unassembled WGS sequence"/>
</dbReference>
<dbReference type="GO" id="GO:0008168">
    <property type="term" value="F:methyltransferase activity"/>
    <property type="evidence" value="ECO:0007669"/>
    <property type="project" value="UniProtKB-KW"/>
</dbReference>
<accession>A0A154PQM4</accession>
<evidence type="ECO:0000313" key="3">
    <source>
        <dbReference type="Proteomes" id="UP000076502"/>
    </source>
</evidence>
<reference evidence="2 3" key="1">
    <citation type="submission" date="2015-07" db="EMBL/GenBank/DDBJ databases">
        <title>The genome of Dufourea novaeangliae.</title>
        <authorList>
            <person name="Pan H."/>
            <person name="Kapheim K."/>
        </authorList>
    </citation>
    <scope>NUCLEOTIDE SEQUENCE [LARGE SCALE GENOMIC DNA]</scope>
    <source>
        <strain evidence="2">0120121106</strain>
        <tissue evidence="2">Whole body</tissue>
    </source>
</reference>
<dbReference type="PANTHER" id="PTHR46060">
    <property type="entry name" value="MARINER MOS1 TRANSPOSASE-LIKE PROTEIN"/>
    <property type="match status" value="1"/>
</dbReference>
<evidence type="ECO:0000313" key="2">
    <source>
        <dbReference type="EMBL" id="KZC14201.1"/>
    </source>
</evidence>
<keyword evidence="2" id="KW-0489">Methyltransferase</keyword>
<dbReference type="STRING" id="178035.A0A154PQM4"/>
<keyword evidence="3" id="KW-1185">Reference proteome</keyword>
<dbReference type="EMBL" id="KQ435046">
    <property type="protein sequence ID" value="KZC14201.1"/>
    <property type="molecule type" value="Genomic_DNA"/>
</dbReference>
<dbReference type="Gene3D" id="1.10.10.1450">
    <property type="match status" value="1"/>
</dbReference>
<dbReference type="PANTHER" id="PTHR46060:SF2">
    <property type="entry name" value="HISTONE-LYSINE N-METHYLTRANSFERASE SETMAR"/>
    <property type="match status" value="1"/>
</dbReference>
<dbReference type="InterPro" id="IPR052709">
    <property type="entry name" value="Transposase-MT_Hybrid"/>
</dbReference>
<dbReference type="OrthoDB" id="10032414at2759"/>
<dbReference type="GO" id="GO:0032259">
    <property type="term" value="P:methylation"/>
    <property type="evidence" value="ECO:0007669"/>
    <property type="project" value="UniProtKB-KW"/>
</dbReference>
<keyword evidence="2" id="KW-0808">Transferase</keyword>
<dbReference type="GO" id="GO:0003676">
    <property type="term" value="F:nucleic acid binding"/>
    <property type="evidence" value="ECO:0007669"/>
    <property type="project" value="InterPro"/>
</dbReference>
<dbReference type="InterPro" id="IPR036397">
    <property type="entry name" value="RNaseH_sf"/>
</dbReference>
<evidence type="ECO:0000259" key="1">
    <source>
        <dbReference type="Pfam" id="PF17906"/>
    </source>
</evidence>
<dbReference type="Gene3D" id="3.30.420.10">
    <property type="entry name" value="Ribonuclease H-like superfamily/Ribonuclease H"/>
    <property type="match status" value="2"/>
</dbReference>
<proteinExistence type="predicted"/>
<name>A0A154PQM4_DUFNO</name>
<feature type="domain" description="Mos1 transposase HTH" evidence="1">
    <location>
        <begin position="6"/>
        <end position="54"/>
    </location>
</feature>
<dbReference type="Pfam" id="PF17906">
    <property type="entry name" value="HTH_48"/>
    <property type="match status" value="1"/>
</dbReference>